<evidence type="ECO:0000313" key="2">
    <source>
        <dbReference type="EMBL" id="GFO48804.1"/>
    </source>
</evidence>
<dbReference type="AlphaFoldDB" id="A0AAV4DX61"/>
<dbReference type="EMBL" id="BLXT01008455">
    <property type="protein sequence ID" value="GFO48804.1"/>
    <property type="molecule type" value="Genomic_DNA"/>
</dbReference>
<gene>
    <name evidence="2" type="ORF">PoB_007530900</name>
</gene>
<feature type="compositionally biased region" description="Low complexity" evidence="1">
    <location>
        <begin position="1"/>
        <end position="29"/>
    </location>
</feature>
<proteinExistence type="predicted"/>
<sequence>MCTSNSNSNNKNNNNNNNNNNKNNNNNSSEESPSPGQSISEPVHNKVISGFQVIFQARALVAGLEPAAQEFEQSSGWVRFSLCPRGPHFNTDFGSTVYSEPTLKMLWDLSVAGLSSRNYRRPGRTGAGKA</sequence>
<feature type="compositionally biased region" description="Polar residues" evidence="1">
    <location>
        <begin position="30"/>
        <end position="40"/>
    </location>
</feature>
<feature type="region of interest" description="Disordered" evidence="1">
    <location>
        <begin position="1"/>
        <end position="43"/>
    </location>
</feature>
<reference evidence="2 3" key="1">
    <citation type="journal article" date="2021" name="Elife">
        <title>Chloroplast acquisition without the gene transfer in kleptoplastic sea slugs, Plakobranchus ocellatus.</title>
        <authorList>
            <person name="Maeda T."/>
            <person name="Takahashi S."/>
            <person name="Yoshida T."/>
            <person name="Shimamura S."/>
            <person name="Takaki Y."/>
            <person name="Nagai Y."/>
            <person name="Toyoda A."/>
            <person name="Suzuki Y."/>
            <person name="Arimoto A."/>
            <person name="Ishii H."/>
            <person name="Satoh N."/>
            <person name="Nishiyama T."/>
            <person name="Hasebe M."/>
            <person name="Maruyama T."/>
            <person name="Minagawa J."/>
            <person name="Obokata J."/>
            <person name="Shigenobu S."/>
        </authorList>
    </citation>
    <scope>NUCLEOTIDE SEQUENCE [LARGE SCALE GENOMIC DNA]</scope>
</reference>
<evidence type="ECO:0000256" key="1">
    <source>
        <dbReference type="SAM" id="MobiDB-lite"/>
    </source>
</evidence>
<name>A0AAV4DX61_9GAST</name>
<organism evidence="2 3">
    <name type="scientific">Plakobranchus ocellatus</name>
    <dbReference type="NCBI Taxonomy" id="259542"/>
    <lineage>
        <taxon>Eukaryota</taxon>
        <taxon>Metazoa</taxon>
        <taxon>Spiralia</taxon>
        <taxon>Lophotrochozoa</taxon>
        <taxon>Mollusca</taxon>
        <taxon>Gastropoda</taxon>
        <taxon>Heterobranchia</taxon>
        <taxon>Euthyneura</taxon>
        <taxon>Panpulmonata</taxon>
        <taxon>Sacoglossa</taxon>
        <taxon>Placobranchoidea</taxon>
        <taxon>Plakobranchidae</taxon>
        <taxon>Plakobranchus</taxon>
    </lineage>
</organism>
<comment type="caution">
    <text evidence="2">The sequence shown here is derived from an EMBL/GenBank/DDBJ whole genome shotgun (WGS) entry which is preliminary data.</text>
</comment>
<keyword evidence="3" id="KW-1185">Reference proteome</keyword>
<accession>A0AAV4DX61</accession>
<dbReference type="Proteomes" id="UP000735302">
    <property type="component" value="Unassembled WGS sequence"/>
</dbReference>
<evidence type="ECO:0000313" key="3">
    <source>
        <dbReference type="Proteomes" id="UP000735302"/>
    </source>
</evidence>
<protein>
    <submittedName>
        <fullName evidence="2">Uncharacterized protein</fullName>
    </submittedName>
</protein>